<dbReference type="Gene3D" id="3.40.50.300">
    <property type="entry name" value="P-loop containing nucleotide triphosphate hydrolases"/>
    <property type="match status" value="1"/>
</dbReference>
<reference evidence="2" key="1">
    <citation type="journal article" date="2018" name="Nat. Microbiol.">
        <title>Leveraging single-cell genomics to expand the fungal tree of life.</title>
        <authorList>
            <person name="Ahrendt S.R."/>
            <person name="Quandt C.A."/>
            <person name="Ciobanu D."/>
            <person name="Clum A."/>
            <person name="Salamov A."/>
            <person name="Andreopoulos B."/>
            <person name="Cheng J.F."/>
            <person name="Woyke T."/>
            <person name="Pelin A."/>
            <person name="Henrissat B."/>
            <person name="Reynolds N.K."/>
            <person name="Benny G.L."/>
            <person name="Smith M.E."/>
            <person name="James T.Y."/>
            <person name="Grigoriev I.V."/>
        </authorList>
    </citation>
    <scope>NUCLEOTIDE SEQUENCE [LARGE SCALE GENOMIC DNA]</scope>
    <source>
        <strain evidence="2">RSA 1356</strain>
    </source>
</reference>
<dbReference type="EMBL" id="KZ992516">
    <property type="protein sequence ID" value="RKP09405.1"/>
    <property type="molecule type" value="Genomic_DNA"/>
</dbReference>
<evidence type="ECO:0000313" key="1">
    <source>
        <dbReference type="EMBL" id="RKP09405.1"/>
    </source>
</evidence>
<dbReference type="SUPFAM" id="SSF52540">
    <property type="entry name" value="P-loop containing nucleoside triphosphate hydrolases"/>
    <property type="match status" value="1"/>
</dbReference>
<dbReference type="AlphaFoldDB" id="A0A4P9XTB6"/>
<dbReference type="InterPro" id="IPR027417">
    <property type="entry name" value="P-loop_NTPase"/>
</dbReference>
<accession>A0A4P9XTB6</accession>
<organism evidence="1 2">
    <name type="scientific">Thamnocephalis sphaerospora</name>
    <dbReference type="NCBI Taxonomy" id="78915"/>
    <lineage>
        <taxon>Eukaryota</taxon>
        <taxon>Fungi</taxon>
        <taxon>Fungi incertae sedis</taxon>
        <taxon>Zoopagomycota</taxon>
        <taxon>Zoopagomycotina</taxon>
        <taxon>Zoopagomycetes</taxon>
        <taxon>Zoopagales</taxon>
        <taxon>Sigmoideomycetaceae</taxon>
        <taxon>Thamnocephalis</taxon>
    </lineage>
</organism>
<dbReference type="Proteomes" id="UP000271241">
    <property type="component" value="Unassembled WGS sequence"/>
</dbReference>
<dbReference type="PANTHER" id="PTHR37816">
    <property type="entry name" value="YALI0E33011P"/>
    <property type="match status" value="1"/>
</dbReference>
<gene>
    <name evidence="1" type="ORF">THASP1DRAFT_22755</name>
</gene>
<protein>
    <recommendedName>
        <fullName evidence="3">P-loop containing nucleoside triphosphate hydrolase protein</fullName>
    </recommendedName>
</protein>
<proteinExistence type="predicted"/>
<dbReference type="PANTHER" id="PTHR37816:SF1">
    <property type="entry name" value="TOXIN"/>
    <property type="match status" value="1"/>
</dbReference>
<name>A0A4P9XTB6_9FUNG</name>
<keyword evidence="2" id="KW-1185">Reference proteome</keyword>
<evidence type="ECO:0000313" key="2">
    <source>
        <dbReference type="Proteomes" id="UP000271241"/>
    </source>
</evidence>
<dbReference type="InterPro" id="IPR052922">
    <property type="entry name" value="Cytidylate_Kinase-2"/>
</dbReference>
<dbReference type="OrthoDB" id="65590at2759"/>
<sequence length="225" mass="25313">MGTPNAHKVHHTHSAPKWDQLRHRSLTSRILPGRVIVVGSTGAGKTRLAAELSQLLAQPHIDLSAIYCSDDGHCDSATEDTALQVKLILDAHSDGWVTNGDFYAWRPPMWSRADTLVWLDYPLWRVVLRLLGQSVGLSRCDGFGGAENAHGRKSRSTTRRSWFSGLSSIRHAIRLHRQITREYPSIIGACPRLRVCRFRSPHEAAQWVAQLDRIDQQLDAYYSLS</sequence>
<evidence type="ECO:0008006" key="3">
    <source>
        <dbReference type="Google" id="ProtNLM"/>
    </source>
</evidence>